<feature type="domain" description="4Fe-4S ferredoxin-type" evidence="7">
    <location>
        <begin position="203"/>
        <end position="230"/>
    </location>
</feature>
<accession>A0A174KBR3</accession>
<keyword evidence="1" id="KW-0004">4Fe-4S</keyword>
<evidence type="ECO:0000256" key="4">
    <source>
        <dbReference type="ARBA" id="ARBA00023002"/>
    </source>
</evidence>
<dbReference type="GO" id="GO:0016491">
    <property type="term" value="F:oxidoreductase activity"/>
    <property type="evidence" value="ECO:0007669"/>
    <property type="project" value="UniProtKB-KW"/>
</dbReference>
<dbReference type="Proteomes" id="UP000095594">
    <property type="component" value="Unassembled WGS sequence"/>
</dbReference>
<evidence type="ECO:0000259" key="7">
    <source>
        <dbReference type="PROSITE" id="PS51379"/>
    </source>
</evidence>
<dbReference type="PANTHER" id="PTHR32439:SF9">
    <property type="entry name" value="BLR3264 PROTEIN"/>
    <property type="match status" value="1"/>
</dbReference>
<name>A0A174KBR3_9CLOT</name>
<dbReference type="PANTHER" id="PTHR32439">
    <property type="entry name" value="FERREDOXIN--NITRITE REDUCTASE, CHLOROPLASTIC"/>
    <property type="match status" value="1"/>
</dbReference>
<dbReference type="InterPro" id="IPR051329">
    <property type="entry name" value="NIR_SIR_4Fe-4S"/>
</dbReference>
<dbReference type="Pfam" id="PF01077">
    <property type="entry name" value="NIR_SIR"/>
    <property type="match status" value="1"/>
</dbReference>
<keyword evidence="3" id="KW-0479">Metal-binding</keyword>
<keyword evidence="5" id="KW-0408">Iron</keyword>
<dbReference type="AlphaFoldDB" id="A0A174KBR3"/>
<evidence type="ECO:0000256" key="1">
    <source>
        <dbReference type="ARBA" id="ARBA00022485"/>
    </source>
</evidence>
<evidence type="ECO:0000313" key="9">
    <source>
        <dbReference type="Proteomes" id="UP000095594"/>
    </source>
</evidence>
<gene>
    <name evidence="8" type="primary">dsvA</name>
    <name evidence="8" type="ORF">ERS852471_02956</name>
</gene>
<dbReference type="Gene3D" id="3.30.70.20">
    <property type="match status" value="1"/>
</dbReference>
<protein>
    <submittedName>
        <fullName evidence="8">Nitrite and sulfite reductase 4Fe-4S region</fullName>
        <ecNumber evidence="8">1.8.99.3</ecNumber>
    </submittedName>
</protein>
<dbReference type="EMBL" id="CYZX01000025">
    <property type="protein sequence ID" value="CUP08281.1"/>
    <property type="molecule type" value="Genomic_DNA"/>
</dbReference>
<dbReference type="GO" id="GO:0020037">
    <property type="term" value="F:heme binding"/>
    <property type="evidence" value="ECO:0007669"/>
    <property type="project" value="InterPro"/>
</dbReference>
<dbReference type="Gene3D" id="3.30.413.10">
    <property type="entry name" value="Sulfite Reductase Hemoprotein, domain 1"/>
    <property type="match status" value="1"/>
</dbReference>
<proteinExistence type="predicted"/>
<evidence type="ECO:0000256" key="3">
    <source>
        <dbReference type="ARBA" id="ARBA00022723"/>
    </source>
</evidence>
<dbReference type="RefSeq" id="WP_341380627.1">
    <property type="nucleotide sequence ID" value="NZ_CABIXQ010000025.1"/>
</dbReference>
<sequence>MAEMTMTKLKVTPEDEKRVKAMGFLRNKGTDCFSGRIITVNGKITAAQNKCLSEATDLYGNGVVTLTTRLTIECQGIHYDNIEKFQEYIAKEGLVTGGTGSKVRPVVSCKGTTCQYGLIDTFALSEEIHERFFNGYANVKLPHKFKIAVGGCPNNCVKPDLNDVGIIGQNIPNYDEDGCNGCKKCGVADVCPIKAATLQDGILEINKDECNNCGRCIGKCHFDCIEDGTTGYKIYIGGRWGKKIAHGIALDKVFTTKEEALDVVEKLILLYREQGQTGERLSQTIERIGFERIQEELLSDAIWDRKQEILDAQLHLVGGATC</sequence>
<evidence type="ECO:0000256" key="6">
    <source>
        <dbReference type="ARBA" id="ARBA00023014"/>
    </source>
</evidence>
<dbReference type="GO" id="GO:0046872">
    <property type="term" value="F:metal ion binding"/>
    <property type="evidence" value="ECO:0007669"/>
    <property type="project" value="UniProtKB-KW"/>
</dbReference>
<evidence type="ECO:0000256" key="2">
    <source>
        <dbReference type="ARBA" id="ARBA00022617"/>
    </source>
</evidence>
<dbReference type="SUPFAM" id="SSF54862">
    <property type="entry name" value="4Fe-4S ferredoxins"/>
    <property type="match status" value="1"/>
</dbReference>
<feature type="domain" description="4Fe-4S ferredoxin-type" evidence="7">
    <location>
        <begin position="170"/>
        <end position="201"/>
    </location>
</feature>
<organism evidence="8 9">
    <name type="scientific">Clostridium disporicum</name>
    <dbReference type="NCBI Taxonomy" id="84024"/>
    <lineage>
        <taxon>Bacteria</taxon>
        <taxon>Bacillati</taxon>
        <taxon>Bacillota</taxon>
        <taxon>Clostridia</taxon>
        <taxon>Eubacteriales</taxon>
        <taxon>Clostridiaceae</taxon>
        <taxon>Clostridium</taxon>
    </lineage>
</organism>
<dbReference type="InterPro" id="IPR006067">
    <property type="entry name" value="NO2/SO3_Rdtase_4Fe4S_dom"/>
</dbReference>
<evidence type="ECO:0000256" key="5">
    <source>
        <dbReference type="ARBA" id="ARBA00023004"/>
    </source>
</evidence>
<dbReference type="InterPro" id="IPR005117">
    <property type="entry name" value="NiRdtase/SiRdtase_haem-b_fer"/>
</dbReference>
<dbReference type="SUPFAM" id="SSF55124">
    <property type="entry name" value="Nitrite/Sulfite reductase N-terminal domain-like"/>
    <property type="match status" value="1"/>
</dbReference>
<dbReference type="InterPro" id="IPR017896">
    <property type="entry name" value="4Fe4S_Fe-S-bd"/>
</dbReference>
<evidence type="ECO:0000313" key="8">
    <source>
        <dbReference type="EMBL" id="CUP08281.1"/>
    </source>
</evidence>
<dbReference type="PROSITE" id="PS51379">
    <property type="entry name" value="4FE4S_FER_2"/>
    <property type="match status" value="2"/>
</dbReference>
<keyword evidence="2" id="KW-0349">Heme</keyword>
<dbReference type="GO" id="GO:0051539">
    <property type="term" value="F:4 iron, 4 sulfur cluster binding"/>
    <property type="evidence" value="ECO:0007669"/>
    <property type="project" value="UniProtKB-KW"/>
</dbReference>
<dbReference type="InterPro" id="IPR036136">
    <property type="entry name" value="Nit/Sulf_reduc_fer-like_dom_sf"/>
</dbReference>
<keyword evidence="4 8" id="KW-0560">Oxidoreductase</keyword>
<dbReference type="SUPFAM" id="SSF56014">
    <property type="entry name" value="Nitrite and sulphite reductase 4Fe-4S domain-like"/>
    <property type="match status" value="1"/>
</dbReference>
<dbReference type="EC" id="1.8.99.3" evidence="8"/>
<reference evidence="8 9" key="1">
    <citation type="submission" date="2015-09" db="EMBL/GenBank/DDBJ databases">
        <authorList>
            <consortium name="Pathogen Informatics"/>
        </authorList>
    </citation>
    <scope>NUCLEOTIDE SEQUENCE [LARGE SCALE GENOMIC DNA]</scope>
    <source>
        <strain evidence="8 9">2789STDY5834856</strain>
    </source>
</reference>
<dbReference type="Pfam" id="PF03460">
    <property type="entry name" value="NIR_SIR_ferr"/>
    <property type="match status" value="1"/>
</dbReference>
<keyword evidence="6" id="KW-0411">Iron-sulfur</keyword>
<dbReference type="InterPro" id="IPR045854">
    <property type="entry name" value="NO2/SO3_Rdtase_4Fe4S_sf"/>
</dbReference>